<sequence length="140" mass="14616">MSTVGERVRAEREARKISRTALSAMTGVGYSTLAELERGGMQTTTKLRVIAEALGVSLSYLETGKGPKAGGPSQDSGLDVEKLTDLLETVEAAIAKSGRVVPPRIKARLVATLYRDEQASAAASAQAVQAALAGLLISME</sequence>
<dbReference type="SUPFAM" id="SSF47413">
    <property type="entry name" value="lambda repressor-like DNA-binding domains"/>
    <property type="match status" value="1"/>
</dbReference>
<evidence type="ECO:0000259" key="1">
    <source>
        <dbReference type="PROSITE" id="PS50943"/>
    </source>
</evidence>
<dbReference type="PROSITE" id="PS50943">
    <property type="entry name" value="HTH_CROC1"/>
    <property type="match status" value="1"/>
</dbReference>
<dbReference type="KEGG" id="psu:Psesu_1138"/>
<dbReference type="STRING" id="743721.Psesu_1138"/>
<feature type="domain" description="HTH cro/C1-type" evidence="1">
    <location>
        <begin position="8"/>
        <end position="61"/>
    </location>
</feature>
<dbReference type="Pfam" id="PF01381">
    <property type="entry name" value="HTH_3"/>
    <property type="match status" value="1"/>
</dbReference>
<dbReference type="GO" id="GO:0003677">
    <property type="term" value="F:DNA binding"/>
    <property type="evidence" value="ECO:0007669"/>
    <property type="project" value="InterPro"/>
</dbReference>
<dbReference type="Gene3D" id="1.10.260.40">
    <property type="entry name" value="lambda repressor-like DNA-binding domains"/>
    <property type="match status" value="1"/>
</dbReference>
<dbReference type="CDD" id="cd00093">
    <property type="entry name" value="HTH_XRE"/>
    <property type="match status" value="1"/>
</dbReference>
<dbReference type="EMBL" id="CP002446">
    <property type="protein sequence ID" value="ADV26988.1"/>
    <property type="molecule type" value="Genomic_DNA"/>
</dbReference>
<proteinExistence type="predicted"/>
<protein>
    <submittedName>
        <fullName evidence="2">Helix-turn-helix domain protein</fullName>
    </submittedName>
</protein>
<dbReference type="RefSeq" id="WP_013534817.1">
    <property type="nucleotide sequence ID" value="NC_014924.1"/>
</dbReference>
<reference evidence="2 3" key="1">
    <citation type="submission" date="2011-01" db="EMBL/GenBank/DDBJ databases">
        <title>Complete sequence of Pseudoxanthomonas suwonensis 11-1.</title>
        <authorList>
            <consortium name="US DOE Joint Genome Institute"/>
            <person name="Lucas S."/>
            <person name="Copeland A."/>
            <person name="Lapidus A."/>
            <person name="Cheng J.-F."/>
            <person name="Goodwin L."/>
            <person name="Pitluck S."/>
            <person name="Teshima H."/>
            <person name="Detter J.C."/>
            <person name="Han C."/>
            <person name="Tapia R."/>
            <person name="Land M."/>
            <person name="Hauser L."/>
            <person name="Kyrpides N."/>
            <person name="Ivanova N."/>
            <person name="Ovchinnikova G."/>
            <person name="Siebers A.K."/>
            <person name="Allgaier M."/>
            <person name="Thelen M.P."/>
            <person name="Hugenholtz P."/>
            <person name="Gladden J."/>
            <person name="Woyke T."/>
        </authorList>
    </citation>
    <scope>NUCLEOTIDE SEQUENCE [LARGE SCALE GENOMIC DNA]</scope>
    <source>
        <strain evidence="3">11-1</strain>
    </source>
</reference>
<gene>
    <name evidence="2" type="ordered locus">Psesu_1138</name>
</gene>
<evidence type="ECO:0000313" key="3">
    <source>
        <dbReference type="Proteomes" id="UP000008632"/>
    </source>
</evidence>
<dbReference type="HOGENOM" id="CLU_1833545_0_0_6"/>
<name>E6WS39_PSEUU</name>
<accession>E6WS39</accession>
<dbReference type="AlphaFoldDB" id="E6WS39"/>
<dbReference type="Proteomes" id="UP000008632">
    <property type="component" value="Chromosome"/>
</dbReference>
<evidence type="ECO:0000313" key="2">
    <source>
        <dbReference type="EMBL" id="ADV26988.1"/>
    </source>
</evidence>
<organism evidence="2 3">
    <name type="scientific">Pseudoxanthomonas suwonensis (strain 11-1)</name>
    <dbReference type="NCBI Taxonomy" id="743721"/>
    <lineage>
        <taxon>Bacteria</taxon>
        <taxon>Pseudomonadati</taxon>
        <taxon>Pseudomonadota</taxon>
        <taxon>Gammaproteobacteria</taxon>
        <taxon>Lysobacterales</taxon>
        <taxon>Lysobacteraceae</taxon>
        <taxon>Pseudoxanthomonas</taxon>
    </lineage>
</organism>
<dbReference type="eggNOG" id="COG1396">
    <property type="taxonomic scope" value="Bacteria"/>
</dbReference>
<dbReference type="InterPro" id="IPR010982">
    <property type="entry name" value="Lambda_DNA-bd_dom_sf"/>
</dbReference>
<dbReference type="InterPro" id="IPR001387">
    <property type="entry name" value="Cro/C1-type_HTH"/>
</dbReference>
<dbReference type="SMART" id="SM00530">
    <property type="entry name" value="HTH_XRE"/>
    <property type="match status" value="1"/>
</dbReference>
<dbReference type="OrthoDB" id="9791537at2"/>
<keyword evidence="3" id="KW-1185">Reference proteome</keyword>